<dbReference type="PROSITE" id="PS51473">
    <property type="entry name" value="GNK2"/>
    <property type="match status" value="1"/>
</dbReference>
<dbReference type="AlphaFoldDB" id="A0A396HLJ2"/>
<evidence type="ECO:0000259" key="3">
    <source>
        <dbReference type="PROSITE" id="PS51473"/>
    </source>
</evidence>
<name>A0A396HLJ2_MEDTR</name>
<reference evidence="4" key="1">
    <citation type="journal article" date="2018" name="Nat. Plants">
        <title>Whole-genome landscape of Medicago truncatula symbiotic genes.</title>
        <authorList>
            <person name="Pecrix Y."/>
            <person name="Gamas P."/>
            <person name="Carrere S."/>
        </authorList>
    </citation>
    <scope>NUCLEOTIDE SEQUENCE</scope>
    <source>
        <tissue evidence="4">Leaves</tissue>
    </source>
</reference>
<proteinExistence type="predicted"/>
<gene>
    <name evidence="4" type="ORF">MtrunA17_Chr6g0477581</name>
</gene>
<sequence length="111" mass="12481">MCRGDIYSQLCHECIVNATQKLSSDSDCSFSKRAIIWYEECMVQYSNYYFFSTVAIRPGLYMWNAGNISNTKSFMALLFSTMNITAEEAVGPLTACNNKKFSTSDASVSNF</sequence>
<dbReference type="EMBL" id="PSQE01000006">
    <property type="protein sequence ID" value="RHN52175.1"/>
    <property type="molecule type" value="Genomic_DNA"/>
</dbReference>
<evidence type="ECO:0000256" key="1">
    <source>
        <dbReference type="ARBA" id="ARBA00022729"/>
    </source>
</evidence>
<dbReference type="Gene3D" id="3.30.430.20">
    <property type="entry name" value="Gnk2 domain, C-X8-C-X2-C motif"/>
    <property type="match status" value="1"/>
</dbReference>
<dbReference type="InterPro" id="IPR002902">
    <property type="entry name" value="GNK2"/>
</dbReference>
<accession>A0A396HLJ2</accession>
<dbReference type="PANTHER" id="PTHR32099">
    <property type="entry name" value="CYSTEINE-RICH REPEAT SECRETORY PROTEIN"/>
    <property type="match status" value="1"/>
</dbReference>
<dbReference type="Pfam" id="PF01657">
    <property type="entry name" value="Stress-antifung"/>
    <property type="match status" value="1"/>
</dbReference>
<keyword evidence="2" id="KW-0677">Repeat</keyword>
<evidence type="ECO:0000313" key="4">
    <source>
        <dbReference type="EMBL" id="RHN52175.1"/>
    </source>
</evidence>
<feature type="domain" description="Gnk2-homologous" evidence="3">
    <location>
        <begin position="1"/>
        <end position="50"/>
    </location>
</feature>
<organism evidence="4">
    <name type="scientific">Medicago truncatula</name>
    <name type="common">Barrel medic</name>
    <name type="synonym">Medicago tribuloides</name>
    <dbReference type="NCBI Taxonomy" id="3880"/>
    <lineage>
        <taxon>Eukaryota</taxon>
        <taxon>Viridiplantae</taxon>
        <taxon>Streptophyta</taxon>
        <taxon>Embryophyta</taxon>
        <taxon>Tracheophyta</taxon>
        <taxon>Spermatophyta</taxon>
        <taxon>Magnoliopsida</taxon>
        <taxon>eudicotyledons</taxon>
        <taxon>Gunneridae</taxon>
        <taxon>Pentapetalae</taxon>
        <taxon>rosids</taxon>
        <taxon>fabids</taxon>
        <taxon>Fabales</taxon>
        <taxon>Fabaceae</taxon>
        <taxon>Papilionoideae</taxon>
        <taxon>50 kb inversion clade</taxon>
        <taxon>NPAAA clade</taxon>
        <taxon>Hologalegina</taxon>
        <taxon>IRL clade</taxon>
        <taxon>Trifolieae</taxon>
        <taxon>Medicago</taxon>
    </lineage>
</organism>
<dbReference type="Proteomes" id="UP000265566">
    <property type="component" value="Chromosome 6"/>
</dbReference>
<dbReference type="PANTHER" id="PTHR32099:SF110">
    <property type="entry name" value="CYSTEINE-RICH RECEPTOR-KINASE-LIKE PROTEIN"/>
    <property type="match status" value="1"/>
</dbReference>
<evidence type="ECO:0000256" key="2">
    <source>
        <dbReference type="ARBA" id="ARBA00022737"/>
    </source>
</evidence>
<protein>
    <submittedName>
        <fullName evidence="4">Putative Gnk2-like domain-containing protein</fullName>
    </submittedName>
</protein>
<comment type="caution">
    <text evidence="4">The sequence shown here is derived from an EMBL/GenBank/DDBJ whole genome shotgun (WGS) entry which is preliminary data.</text>
</comment>
<dbReference type="CDD" id="cd23509">
    <property type="entry name" value="Gnk2-like"/>
    <property type="match status" value="1"/>
</dbReference>
<dbReference type="InterPro" id="IPR038408">
    <property type="entry name" value="GNK2_sf"/>
</dbReference>
<keyword evidence="1" id="KW-0732">Signal</keyword>
<dbReference type="Gramene" id="rna36812">
    <property type="protein sequence ID" value="RHN52175.1"/>
    <property type="gene ID" value="gene36812"/>
</dbReference>